<proteinExistence type="predicted"/>
<keyword evidence="3" id="KW-1185">Reference proteome</keyword>
<evidence type="ECO:0000256" key="1">
    <source>
        <dbReference type="SAM" id="MobiDB-lite"/>
    </source>
</evidence>
<feature type="region of interest" description="Disordered" evidence="1">
    <location>
        <begin position="72"/>
        <end position="141"/>
    </location>
</feature>
<dbReference type="AlphaFoldDB" id="A0AAN9F1E3"/>
<sequence>MDFVLDLKEKEEQRLGENSGLEPNKCSQGLQLKGDMTEAVVTDKQAEKETVIHQFSHHLDGQSDRVIFLSSPTSSQTHLPTPPLTDLNSTPKTSSNTRSVDPHAPISALPNPVPDNPLDQSEHSNDEPYQDNSRSLNSSDVTLSTIIDPSTRNWDVPKMTQLLPQRFWLPTLHTPIRLCEGEDRLR</sequence>
<dbReference type="EMBL" id="JAYKXN010000008">
    <property type="protein sequence ID" value="KAK7263463.1"/>
    <property type="molecule type" value="Genomic_DNA"/>
</dbReference>
<comment type="caution">
    <text evidence="2">The sequence shown here is derived from an EMBL/GenBank/DDBJ whole genome shotgun (WGS) entry which is preliminary data.</text>
</comment>
<feature type="compositionally biased region" description="Basic and acidic residues" evidence="1">
    <location>
        <begin position="1"/>
        <end position="15"/>
    </location>
</feature>
<feature type="compositionally biased region" description="Polar residues" evidence="1">
    <location>
        <begin position="130"/>
        <end position="141"/>
    </location>
</feature>
<evidence type="ECO:0000313" key="2">
    <source>
        <dbReference type="EMBL" id="KAK7263463.1"/>
    </source>
</evidence>
<reference evidence="2 3" key="1">
    <citation type="submission" date="2024-01" db="EMBL/GenBank/DDBJ databases">
        <title>The genomes of 5 underutilized Papilionoideae crops provide insights into root nodulation and disease resistance.</title>
        <authorList>
            <person name="Yuan L."/>
        </authorList>
    </citation>
    <scope>NUCLEOTIDE SEQUENCE [LARGE SCALE GENOMIC DNA]</scope>
    <source>
        <strain evidence="2">LY-2023</strain>
        <tissue evidence="2">Leaf</tissue>
    </source>
</reference>
<protein>
    <submittedName>
        <fullName evidence="2">Uncharacterized protein</fullName>
    </submittedName>
</protein>
<gene>
    <name evidence="2" type="ORF">RJT34_31054</name>
</gene>
<organism evidence="2 3">
    <name type="scientific">Clitoria ternatea</name>
    <name type="common">Butterfly pea</name>
    <dbReference type="NCBI Taxonomy" id="43366"/>
    <lineage>
        <taxon>Eukaryota</taxon>
        <taxon>Viridiplantae</taxon>
        <taxon>Streptophyta</taxon>
        <taxon>Embryophyta</taxon>
        <taxon>Tracheophyta</taxon>
        <taxon>Spermatophyta</taxon>
        <taxon>Magnoliopsida</taxon>
        <taxon>eudicotyledons</taxon>
        <taxon>Gunneridae</taxon>
        <taxon>Pentapetalae</taxon>
        <taxon>rosids</taxon>
        <taxon>fabids</taxon>
        <taxon>Fabales</taxon>
        <taxon>Fabaceae</taxon>
        <taxon>Papilionoideae</taxon>
        <taxon>50 kb inversion clade</taxon>
        <taxon>NPAAA clade</taxon>
        <taxon>indigoferoid/millettioid clade</taxon>
        <taxon>Phaseoleae</taxon>
        <taxon>Clitoria</taxon>
    </lineage>
</organism>
<name>A0AAN9F1E3_CLITE</name>
<evidence type="ECO:0000313" key="3">
    <source>
        <dbReference type="Proteomes" id="UP001359559"/>
    </source>
</evidence>
<accession>A0AAN9F1E3</accession>
<feature type="compositionally biased region" description="Polar residues" evidence="1">
    <location>
        <begin position="86"/>
        <end position="99"/>
    </location>
</feature>
<dbReference type="Proteomes" id="UP001359559">
    <property type="component" value="Unassembled WGS sequence"/>
</dbReference>
<feature type="region of interest" description="Disordered" evidence="1">
    <location>
        <begin position="1"/>
        <end position="28"/>
    </location>
</feature>